<accession>A0A3R7NYI5</accession>
<dbReference type="GeneID" id="40320546"/>
<dbReference type="OrthoDB" id="267842at2759"/>
<evidence type="ECO:0000313" key="4">
    <source>
        <dbReference type="Proteomes" id="UP000284403"/>
    </source>
</evidence>
<evidence type="ECO:0000256" key="2">
    <source>
        <dbReference type="SAM" id="MobiDB-lite"/>
    </source>
</evidence>
<organism evidence="3 4">
    <name type="scientific">Trypanosoma conorhini</name>
    <dbReference type="NCBI Taxonomy" id="83891"/>
    <lineage>
        <taxon>Eukaryota</taxon>
        <taxon>Discoba</taxon>
        <taxon>Euglenozoa</taxon>
        <taxon>Kinetoplastea</taxon>
        <taxon>Metakinetoplastina</taxon>
        <taxon>Trypanosomatida</taxon>
        <taxon>Trypanosomatidae</taxon>
        <taxon>Trypanosoma</taxon>
    </lineage>
</organism>
<feature type="coiled-coil region" evidence="1">
    <location>
        <begin position="353"/>
        <end position="380"/>
    </location>
</feature>
<evidence type="ECO:0000313" key="3">
    <source>
        <dbReference type="EMBL" id="RNF09769.1"/>
    </source>
</evidence>
<keyword evidence="1" id="KW-0175">Coiled coil</keyword>
<feature type="region of interest" description="Disordered" evidence="2">
    <location>
        <begin position="207"/>
        <end position="271"/>
    </location>
</feature>
<reference evidence="3 4" key="1">
    <citation type="journal article" date="2018" name="BMC Genomics">
        <title>Genomic comparison of Trypanosoma conorhini and Trypanosoma rangeli to Trypanosoma cruzi strains of high and low virulence.</title>
        <authorList>
            <person name="Bradwell K.R."/>
            <person name="Koparde V.N."/>
            <person name="Matveyev A.V."/>
            <person name="Serrano M.G."/>
            <person name="Alves J.M."/>
            <person name="Parikh H."/>
            <person name="Huang B."/>
            <person name="Lee V."/>
            <person name="Espinosa-Alvarez O."/>
            <person name="Ortiz P.A."/>
            <person name="Costa-Martins A.G."/>
            <person name="Teixeira M.M."/>
            <person name="Buck G.A."/>
        </authorList>
    </citation>
    <scope>NUCLEOTIDE SEQUENCE [LARGE SCALE GENOMIC DNA]</scope>
    <source>
        <strain evidence="3 4">025E</strain>
    </source>
</reference>
<feature type="region of interest" description="Disordered" evidence="2">
    <location>
        <begin position="530"/>
        <end position="569"/>
    </location>
</feature>
<name>A0A3R7NYI5_9TRYP</name>
<keyword evidence="4" id="KW-1185">Reference proteome</keyword>
<dbReference type="RefSeq" id="XP_029226093.1">
    <property type="nucleotide sequence ID" value="XM_029373802.1"/>
</dbReference>
<dbReference type="AlphaFoldDB" id="A0A3R7NYI5"/>
<comment type="caution">
    <text evidence="3">The sequence shown here is derived from an EMBL/GenBank/DDBJ whole genome shotgun (WGS) entry which is preliminary data.</text>
</comment>
<proteinExistence type="predicted"/>
<dbReference type="EMBL" id="MKKU01000501">
    <property type="protein sequence ID" value="RNF09769.1"/>
    <property type="molecule type" value="Genomic_DNA"/>
</dbReference>
<sequence>MIAGLSTSPTSSSEGTRFSTGRSKRHLCSDAFLREYLNTLPSDFEGDACPPLLDEEERIERELAQLDRRGLKDRVASATLRCDEALIDLLEQEQLMGSTLSEVRHLESRLSDMEDEVETLRLQLQASDDYVEALLREKADVWRKLTESKHELANVSAKAARLQRDLAATTAHEKQRLSPLGNTPRAASAGGMSPAPVLRAHCSLAERGQGRGGSGVGDGGGLQSGPALNRTPQGERRLATDVAGTTPTGTTAAVPPLEPDSHTPAARQASARALSPFAAGALQEIEATQGEGGSLHNGSAETIDWRKRCLECQKRNEFLEKELAKAQGSSSGASKELTAHLLQSETSHDPAFAQELHSRLRRTVAELRRVEGELSAERERNHKQGKLETRLLQDVALFARKLRTHENAENEMRARRRSDLKLTREELLDELGRCRSTISGLTAQLAASSADELEQPQQQQAKSEASVTEELVSALEAALTANKALRAEKEVVLLEKKAREESYETELRSRVAEMERLTAALHELREQATLLGRQRPSTGASQRCLPAAGSPKSPTDNDAAGCARTPKTS</sequence>
<feature type="region of interest" description="Disordered" evidence="2">
    <location>
        <begin position="1"/>
        <end position="21"/>
    </location>
</feature>
<feature type="region of interest" description="Disordered" evidence="2">
    <location>
        <begin position="169"/>
        <end position="194"/>
    </location>
</feature>
<dbReference type="Proteomes" id="UP000284403">
    <property type="component" value="Unassembled WGS sequence"/>
</dbReference>
<feature type="compositionally biased region" description="Low complexity" evidence="2">
    <location>
        <begin position="240"/>
        <end position="255"/>
    </location>
</feature>
<gene>
    <name evidence="3" type="ORF">Tco025E_06935</name>
</gene>
<protein>
    <submittedName>
        <fullName evidence="3">Uncharacterized protein</fullName>
    </submittedName>
</protein>
<feature type="coiled-coil region" evidence="1">
    <location>
        <begin position="103"/>
        <end position="165"/>
    </location>
</feature>
<feature type="compositionally biased region" description="Gly residues" evidence="2">
    <location>
        <begin position="210"/>
        <end position="223"/>
    </location>
</feature>
<evidence type="ECO:0000256" key="1">
    <source>
        <dbReference type="SAM" id="Coils"/>
    </source>
</evidence>